<accession>A0A9X3S1T9</accession>
<sequence length="296" mass="32257">MSPRSVAALLLAGLALGACGVEGAKLAGTEADPDNRTVTEKDFDPKGNFSAPTRVDNRWHPLAPGTQFVFEGRSNRGLGPRPHRVIFTVTGLTKRVDGVDAVVLFDRDINRNKLLEAEITFFAQDDDGNVWNFGEYPEEYAEDGSFDGAPSTWLSGRLGAQAGVLMRGDPQPGTPPYMQGSAPKIGFGDTARVVHYEPRHCVPVGCFENVLVVDENNPLDPGDGHQFKYYADGVGNISVAPGKGGKEREILELVKVQTLRPKTLAKLDRWALRLDRRAYRTVKNVWARSAAAKARG</sequence>
<evidence type="ECO:0000313" key="3">
    <source>
        <dbReference type="Proteomes" id="UP001149140"/>
    </source>
</evidence>
<evidence type="ECO:0000256" key="1">
    <source>
        <dbReference type="SAM" id="SignalP"/>
    </source>
</evidence>
<keyword evidence="1" id="KW-0732">Signal</keyword>
<reference evidence="2" key="1">
    <citation type="submission" date="2022-10" db="EMBL/GenBank/DDBJ databases">
        <title>The WGS of Solirubrobacter ginsenosidimutans DSM 21036.</title>
        <authorList>
            <person name="Jiang Z."/>
        </authorList>
    </citation>
    <scope>NUCLEOTIDE SEQUENCE</scope>
    <source>
        <strain evidence="2">DSM 21036</strain>
    </source>
</reference>
<evidence type="ECO:0000313" key="2">
    <source>
        <dbReference type="EMBL" id="MDA0160441.1"/>
    </source>
</evidence>
<comment type="caution">
    <text evidence="2">The sequence shown here is derived from an EMBL/GenBank/DDBJ whole genome shotgun (WGS) entry which is preliminary data.</text>
</comment>
<gene>
    <name evidence="2" type="ORF">OM076_09200</name>
</gene>
<organism evidence="2 3">
    <name type="scientific">Solirubrobacter ginsenosidimutans</name>
    <dbReference type="NCBI Taxonomy" id="490573"/>
    <lineage>
        <taxon>Bacteria</taxon>
        <taxon>Bacillati</taxon>
        <taxon>Actinomycetota</taxon>
        <taxon>Thermoleophilia</taxon>
        <taxon>Solirubrobacterales</taxon>
        <taxon>Solirubrobacteraceae</taxon>
        <taxon>Solirubrobacter</taxon>
    </lineage>
</organism>
<dbReference type="PROSITE" id="PS51257">
    <property type="entry name" value="PROKAR_LIPOPROTEIN"/>
    <property type="match status" value="1"/>
</dbReference>
<dbReference type="EMBL" id="JAPDOD010000005">
    <property type="protein sequence ID" value="MDA0160441.1"/>
    <property type="molecule type" value="Genomic_DNA"/>
</dbReference>
<dbReference type="AlphaFoldDB" id="A0A9X3S1T9"/>
<dbReference type="Proteomes" id="UP001149140">
    <property type="component" value="Unassembled WGS sequence"/>
</dbReference>
<name>A0A9X3S1T9_9ACTN</name>
<protein>
    <submittedName>
        <fullName evidence="2">Uncharacterized protein</fullName>
    </submittedName>
</protein>
<feature type="signal peptide" evidence="1">
    <location>
        <begin position="1"/>
        <end position="20"/>
    </location>
</feature>
<dbReference type="RefSeq" id="WP_270039275.1">
    <property type="nucleotide sequence ID" value="NZ_JAPDOD010000005.1"/>
</dbReference>
<keyword evidence="3" id="KW-1185">Reference proteome</keyword>
<proteinExistence type="predicted"/>
<feature type="chain" id="PRO_5040913766" evidence="1">
    <location>
        <begin position="21"/>
        <end position="296"/>
    </location>
</feature>